<keyword evidence="1" id="KW-0472">Membrane</keyword>
<proteinExistence type="predicted"/>
<evidence type="ECO:0000313" key="2">
    <source>
        <dbReference type="EMBL" id="CEK59676.1"/>
    </source>
</evidence>
<dbReference type="EMBL" id="HACG01012811">
    <property type="protein sequence ID" value="CEK59676.1"/>
    <property type="molecule type" value="Transcribed_RNA"/>
</dbReference>
<feature type="transmembrane region" description="Helical" evidence="1">
    <location>
        <begin position="70"/>
        <end position="91"/>
    </location>
</feature>
<feature type="transmembrane region" description="Helical" evidence="1">
    <location>
        <begin position="28"/>
        <end position="50"/>
    </location>
</feature>
<dbReference type="Gene3D" id="1.20.1070.10">
    <property type="entry name" value="Rhodopsin 7-helix transmembrane proteins"/>
    <property type="match status" value="1"/>
</dbReference>
<reference evidence="2" key="1">
    <citation type="submission" date="2014-12" db="EMBL/GenBank/DDBJ databases">
        <title>Insight into the proteome of Arion vulgaris.</title>
        <authorList>
            <person name="Aradska J."/>
            <person name="Bulat T."/>
            <person name="Smidak R."/>
            <person name="Sarate P."/>
            <person name="Gangsoo J."/>
            <person name="Sialana F."/>
            <person name="Bilban M."/>
            <person name="Lubec G."/>
        </authorList>
    </citation>
    <scope>NUCLEOTIDE SEQUENCE</scope>
    <source>
        <tissue evidence="2">Skin</tissue>
    </source>
</reference>
<keyword evidence="1" id="KW-1133">Transmembrane helix</keyword>
<evidence type="ECO:0000256" key="1">
    <source>
        <dbReference type="SAM" id="Phobius"/>
    </source>
</evidence>
<organism evidence="2">
    <name type="scientific">Arion vulgaris</name>
    <dbReference type="NCBI Taxonomy" id="1028688"/>
    <lineage>
        <taxon>Eukaryota</taxon>
        <taxon>Metazoa</taxon>
        <taxon>Spiralia</taxon>
        <taxon>Lophotrochozoa</taxon>
        <taxon>Mollusca</taxon>
        <taxon>Gastropoda</taxon>
        <taxon>Heterobranchia</taxon>
        <taxon>Euthyneura</taxon>
        <taxon>Panpulmonata</taxon>
        <taxon>Eupulmonata</taxon>
        <taxon>Stylommatophora</taxon>
        <taxon>Helicina</taxon>
        <taxon>Arionoidea</taxon>
        <taxon>Arionidae</taxon>
        <taxon>Arion</taxon>
    </lineage>
</organism>
<name>A0A0B6YV62_9EUPU</name>
<feature type="non-terminal residue" evidence="2">
    <location>
        <position position="1"/>
    </location>
</feature>
<sequence length="92" mass="10390">IMSMNSSVCSPVPEFSRFNEGLTYFDTAVTLVIPSVLVICFMCGIFSSLLSAYRRNKRMKKLGRQRHVHFFCLSPYGRVTTMLLAVSVTFIA</sequence>
<keyword evidence="1" id="KW-0812">Transmembrane</keyword>
<accession>A0A0B6YV62</accession>
<feature type="non-terminal residue" evidence="2">
    <location>
        <position position="92"/>
    </location>
</feature>
<dbReference type="SUPFAM" id="SSF81321">
    <property type="entry name" value="Family A G protein-coupled receptor-like"/>
    <property type="match status" value="1"/>
</dbReference>
<dbReference type="AlphaFoldDB" id="A0A0B6YV62"/>
<protein>
    <submittedName>
        <fullName evidence="2">Uncharacterized protein</fullName>
    </submittedName>
</protein>
<gene>
    <name evidence="2" type="primary">ORF37093</name>
</gene>